<evidence type="ECO:0000256" key="7">
    <source>
        <dbReference type="PROSITE-ProRule" id="PRU00024"/>
    </source>
</evidence>
<dbReference type="InterPro" id="IPR013320">
    <property type="entry name" value="ConA-like_dom_sf"/>
</dbReference>
<dbReference type="SUPFAM" id="SSF57845">
    <property type="entry name" value="B-box zinc-binding domain"/>
    <property type="match status" value="1"/>
</dbReference>
<dbReference type="Pfam" id="PF13765">
    <property type="entry name" value="PRY"/>
    <property type="match status" value="1"/>
</dbReference>
<proteinExistence type="inferred from homology"/>
<keyword evidence="3" id="KW-0963">Cytoplasm</keyword>
<dbReference type="InterPro" id="IPR001841">
    <property type="entry name" value="Znf_RING"/>
</dbReference>
<dbReference type="KEGG" id="char:105910948"/>
<dbReference type="GO" id="GO:0005737">
    <property type="term" value="C:cytoplasm"/>
    <property type="evidence" value="ECO:0007669"/>
    <property type="project" value="UniProtKB-SubCell"/>
</dbReference>
<evidence type="ECO:0000256" key="2">
    <source>
        <dbReference type="ARBA" id="ARBA00008518"/>
    </source>
</evidence>
<dbReference type="InterPro" id="IPR050143">
    <property type="entry name" value="TRIM/RBCC"/>
</dbReference>
<dbReference type="InterPro" id="IPR043136">
    <property type="entry name" value="B30.2/SPRY_sf"/>
</dbReference>
<dbReference type="Pfam" id="PF00097">
    <property type="entry name" value="zf-C3HC4"/>
    <property type="match status" value="1"/>
</dbReference>
<dbReference type="InterPro" id="IPR001870">
    <property type="entry name" value="B30.2/SPRY"/>
</dbReference>
<comment type="similarity">
    <text evidence="2">Belongs to the TRIM/RBCC family.</text>
</comment>
<evidence type="ECO:0000256" key="6">
    <source>
        <dbReference type="ARBA" id="ARBA00022833"/>
    </source>
</evidence>
<evidence type="ECO:0000259" key="10">
    <source>
        <dbReference type="PROSITE" id="PS50188"/>
    </source>
</evidence>
<dbReference type="PANTHER" id="PTHR24103">
    <property type="entry name" value="E3 UBIQUITIN-PROTEIN LIGASE TRIM"/>
    <property type="match status" value="1"/>
</dbReference>
<dbReference type="CDD" id="cd12893">
    <property type="entry name" value="SPRY_PRY_TRIM35"/>
    <property type="match status" value="1"/>
</dbReference>
<dbReference type="Gene3D" id="3.30.160.60">
    <property type="entry name" value="Classic Zinc Finger"/>
    <property type="match status" value="1"/>
</dbReference>
<dbReference type="PROSITE" id="PS00518">
    <property type="entry name" value="ZF_RING_1"/>
    <property type="match status" value="1"/>
</dbReference>
<evidence type="ECO:0000259" key="8">
    <source>
        <dbReference type="PROSITE" id="PS50089"/>
    </source>
</evidence>
<dbReference type="Gene3D" id="3.30.40.10">
    <property type="entry name" value="Zinc/RING finger domain, C3HC4 (zinc finger)"/>
    <property type="match status" value="1"/>
</dbReference>
<dbReference type="SUPFAM" id="SSF57850">
    <property type="entry name" value="RING/U-box"/>
    <property type="match status" value="1"/>
</dbReference>
<feature type="domain" description="B box-type" evidence="9">
    <location>
        <begin position="84"/>
        <end position="124"/>
    </location>
</feature>
<keyword evidence="5 7" id="KW-0863">Zinc-finger</keyword>
<feature type="domain" description="B30.2/SPRY" evidence="10">
    <location>
        <begin position="271"/>
        <end position="464"/>
    </location>
</feature>
<evidence type="ECO:0000256" key="1">
    <source>
        <dbReference type="ARBA" id="ARBA00004496"/>
    </source>
</evidence>
<dbReference type="InterPro" id="IPR018957">
    <property type="entry name" value="Znf_C3HC4_RING-type"/>
</dbReference>
<dbReference type="SMART" id="SM00589">
    <property type="entry name" value="PRY"/>
    <property type="match status" value="1"/>
</dbReference>
<keyword evidence="6" id="KW-0862">Zinc</keyword>
<dbReference type="InterPro" id="IPR013083">
    <property type="entry name" value="Znf_RING/FYVE/PHD"/>
</dbReference>
<dbReference type="Pfam" id="PF00622">
    <property type="entry name" value="SPRY"/>
    <property type="match status" value="1"/>
</dbReference>
<evidence type="ECO:0000313" key="12">
    <source>
        <dbReference type="RefSeq" id="XP_012695167.2"/>
    </source>
</evidence>
<dbReference type="RefSeq" id="XP_012695167.2">
    <property type="nucleotide sequence ID" value="XM_012839713.3"/>
</dbReference>
<name>A0A6P3WCK3_CLUHA</name>
<dbReference type="SUPFAM" id="SSF49899">
    <property type="entry name" value="Concanavalin A-like lectins/glucanases"/>
    <property type="match status" value="1"/>
</dbReference>
<dbReference type="InterPro" id="IPR003879">
    <property type="entry name" value="Butyrophylin_SPRY"/>
</dbReference>
<evidence type="ECO:0000313" key="11">
    <source>
        <dbReference type="Proteomes" id="UP000515152"/>
    </source>
</evidence>
<dbReference type="AlphaFoldDB" id="A0A6P3WCK3"/>
<dbReference type="PROSITE" id="PS50089">
    <property type="entry name" value="ZF_RING_2"/>
    <property type="match status" value="1"/>
</dbReference>
<dbReference type="PROSITE" id="PS50188">
    <property type="entry name" value="B302_SPRY"/>
    <property type="match status" value="1"/>
</dbReference>
<organism evidence="11 12">
    <name type="scientific">Clupea harengus</name>
    <name type="common">Atlantic herring</name>
    <dbReference type="NCBI Taxonomy" id="7950"/>
    <lineage>
        <taxon>Eukaryota</taxon>
        <taxon>Metazoa</taxon>
        <taxon>Chordata</taxon>
        <taxon>Craniata</taxon>
        <taxon>Vertebrata</taxon>
        <taxon>Euteleostomi</taxon>
        <taxon>Actinopterygii</taxon>
        <taxon>Neopterygii</taxon>
        <taxon>Teleostei</taxon>
        <taxon>Clupei</taxon>
        <taxon>Clupeiformes</taxon>
        <taxon>Clupeoidei</taxon>
        <taxon>Clupeidae</taxon>
        <taxon>Clupea</taxon>
    </lineage>
</organism>
<gene>
    <name evidence="12" type="primary">LOC105910948</name>
</gene>
<dbReference type="SMART" id="SM00336">
    <property type="entry name" value="BBOX"/>
    <property type="match status" value="1"/>
</dbReference>
<dbReference type="Pfam" id="PF00643">
    <property type="entry name" value="zf-B_box"/>
    <property type="match status" value="1"/>
</dbReference>
<dbReference type="PRINTS" id="PR01407">
    <property type="entry name" value="BUTYPHLNCDUF"/>
</dbReference>
<dbReference type="InterPro" id="IPR006574">
    <property type="entry name" value="PRY"/>
</dbReference>
<dbReference type="GeneID" id="105910948"/>
<dbReference type="InterPro" id="IPR000315">
    <property type="entry name" value="Znf_B-box"/>
</dbReference>
<dbReference type="GO" id="GO:0008270">
    <property type="term" value="F:zinc ion binding"/>
    <property type="evidence" value="ECO:0007669"/>
    <property type="project" value="UniProtKB-KW"/>
</dbReference>
<dbReference type="Gene3D" id="2.60.120.920">
    <property type="match status" value="1"/>
</dbReference>
<dbReference type="InterPro" id="IPR017907">
    <property type="entry name" value="Znf_RING_CS"/>
</dbReference>
<evidence type="ECO:0000256" key="5">
    <source>
        <dbReference type="ARBA" id="ARBA00022771"/>
    </source>
</evidence>
<feature type="domain" description="RING-type" evidence="8">
    <location>
        <begin position="13"/>
        <end position="53"/>
    </location>
</feature>
<dbReference type="SMART" id="SM00449">
    <property type="entry name" value="SPRY"/>
    <property type="match status" value="1"/>
</dbReference>
<reference evidence="12" key="1">
    <citation type="submission" date="2025-08" db="UniProtKB">
        <authorList>
            <consortium name="RefSeq"/>
        </authorList>
    </citation>
    <scope>IDENTIFICATION</scope>
</reference>
<evidence type="ECO:0000256" key="3">
    <source>
        <dbReference type="ARBA" id="ARBA00022490"/>
    </source>
</evidence>
<dbReference type="PROSITE" id="PS50119">
    <property type="entry name" value="ZF_BBOX"/>
    <property type="match status" value="1"/>
</dbReference>
<protein>
    <submittedName>
        <fullName evidence="12">Zinc-binding protein A33-like</fullName>
    </submittedName>
</protein>
<evidence type="ECO:0000256" key="4">
    <source>
        <dbReference type="ARBA" id="ARBA00022723"/>
    </source>
</evidence>
<evidence type="ECO:0000259" key="9">
    <source>
        <dbReference type="PROSITE" id="PS50119"/>
    </source>
</evidence>
<sequence length="464" mass="52609">MATQPLPEEDLSCPVCCDIFKDPVVLSCSHSFCEDCLKKYWVNNHHRPCPVCRNLSLTDNPPVNLALRNLCAAFKEDTERRTAAQSKLCGRHGDQLKLFCLEDKRPVCVDCLTREHKDHKFCSSQEAVQMYKDALKTTLKPLRERLASMEKNKETWDNTGQLCISQAKSTKSLIKEQFNKLHVFLQTEEAIFIDELRKEQEKKSETIKNKIEEITQAITSISQTISSIEQDMQADDLSFLQNFQETEKRTECTVEDPEDLTGALINVAKYLGNLKFNVWKKMQDIVKYTPICLDPNTAHPMLRVSDGLNTLSATGKQPLPDNSERFDTYVQVLGSEGYTAGKHAWEVEVGSNTSWLLGVVKESVKRKGRLSPLSPASGLWSIWHRDGSYIAVTAPETPLLVKKKPHRVRVELDLDRGEVVFSDPAAKATLHKFRHNFTEKMFPLVSTGTDSLRVLPQRISISVE</sequence>
<comment type="subcellular location">
    <subcellularLocation>
        <location evidence="1">Cytoplasm</location>
    </subcellularLocation>
</comment>
<dbReference type="InterPro" id="IPR058030">
    <property type="entry name" value="TRIM8/14/16/25/29/45/65_CC"/>
</dbReference>
<dbReference type="Proteomes" id="UP000515152">
    <property type="component" value="Chromosome 1"/>
</dbReference>
<dbReference type="Pfam" id="PF25600">
    <property type="entry name" value="TRIM_CC"/>
    <property type="match status" value="1"/>
</dbReference>
<dbReference type="OrthoDB" id="6105938at2759"/>
<accession>A0A6P3WCK3</accession>
<dbReference type="InterPro" id="IPR003877">
    <property type="entry name" value="SPRY_dom"/>
</dbReference>
<dbReference type="SMART" id="SM00184">
    <property type="entry name" value="RING"/>
    <property type="match status" value="1"/>
</dbReference>
<keyword evidence="4" id="KW-0479">Metal-binding</keyword>
<keyword evidence="11" id="KW-1185">Reference proteome</keyword>